<keyword evidence="3" id="KW-0238">DNA-binding</keyword>
<name>A0A7E5VN82_TRINI</name>
<dbReference type="KEGG" id="tnl:113495299"/>
<dbReference type="FunCoup" id="A0A7E5VN82">
    <property type="interactions" value="2"/>
</dbReference>
<feature type="coiled-coil region" evidence="6">
    <location>
        <begin position="188"/>
        <end position="215"/>
    </location>
</feature>
<dbReference type="PROSITE" id="PS50090">
    <property type="entry name" value="MYB_LIKE"/>
    <property type="match status" value="2"/>
</dbReference>
<dbReference type="InterPro" id="IPR018247">
    <property type="entry name" value="EF_Hand_1_Ca_BS"/>
</dbReference>
<dbReference type="PANTHER" id="PTHR46621:SF1">
    <property type="entry name" value="SNRNA-ACTIVATING PROTEIN COMPLEX SUBUNIT 4"/>
    <property type="match status" value="1"/>
</dbReference>
<evidence type="ECO:0000313" key="10">
    <source>
        <dbReference type="Proteomes" id="UP000322000"/>
    </source>
</evidence>
<evidence type="ECO:0000259" key="8">
    <source>
        <dbReference type="PROSITE" id="PS50090"/>
    </source>
</evidence>
<dbReference type="Gene3D" id="1.10.10.60">
    <property type="entry name" value="Homeodomain-like"/>
    <property type="match status" value="3"/>
</dbReference>
<feature type="compositionally biased region" description="Basic and acidic residues" evidence="7">
    <location>
        <begin position="778"/>
        <end position="789"/>
    </location>
</feature>
<dbReference type="RefSeq" id="XP_026729770.1">
    <property type="nucleotide sequence ID" value="XM_026873969.1"/>
</dbReference>
<dbReference type="PANTHER" id="PTHR46621">
    <property type="entry name" value="SNRNA-ACTIVATING PROTEIN COMPLEX SUBUNIT 4"/>
    <property type="match status" value="1"/>
</dbReference>
<dbReference type="GeneID" id="113495299"/>
<evidence type="ECO:0000256" key="6">
    <source>
        <dbReference type="SAM" id="Coils"/>
    </source>
</evidence>
<dbReference type="PROSITE" id="PS51294">
    <property type="entry name" value="HTH_MYB"/>
    <property type="match status" value="1"/>
</dbReference>
<organism evidence="10 11">
    <name type="scientific">Trichoplusia ni</name>
    <name type="common">Cabbage looper</name>
    <dbReference type="NCBI Taxonomy" id="7111"/>
    <lineage>
        <taxon>Eukaryota</taxon>
        <taxon>Metazoa</taxon>
        <taxon>Ecdysozoa</taxon>
        <taxon>Arthropoda</taxon>
        <taxon>Hexapoda</taxon>
        <taxon>Insecta</taxon>
        <taxon>Pterygota</taxon>
        <taxon>Neoptera</taxon>
        <taxon>Endopterygota</taxon>
        <taxon>Lepidoptera</taxon>
        <taxon>Glossata</taxon>
        <taxon>Ditrysia</taxon>
        <taxon>Noctuoidea</taxon>
        <taxon>Noctuidae</taxon>
        <taxon>Plusiinae</taxon>
        <taxon>Trichoplusia</taxon>
    </lineage>
</organism>
<evidence type="ECO:0000256" key="7">
    <source>
        <dbReference type="SAM" id="MobiDB-lite"/>
    </source>
</evidence>
<feature type="domain" description="Myb-like" evidence="8">
    <location>
        <begin position="334"/>
        <end position="381"/>
    </location>
</feature>
<dbReference type="OrthoDB" id="2143914at2759"/>
<dbReference type="GO" id="GO:0001006">
    <property type="term" value="F:RNA polymerase III type 3 promoter sequence-specific DNA binding"/>
    <property type="evidence" value="ECO:0007669"/>
    <property type="project" value="TreeGrafter"/>
</dbReference>
<dbReference type="PROSITE" id="PS00018">
    <property type="entry name" value="EF_HAND_1"/>
    <property type="match status" value="1"/>
</dbReference>
<evidence type="ECO:0000256" key="1">
    <source>
        <dbReference type="ARBA" id="ARBA00004123"/>
    </source>
</evidence>
<evidence type="ECO:0000313" key="11">
    <source>
        <dbReference type="RefSeq" id="XP_026729770.1"/>
    </source>
</evidence>
<keyword evidence="4" id="KW-0804">Transcription</keyword>
<feature type="domain" description="Myb-like" evidence="8">
    <location>
        <begin position="274"/>
        <end position="318"/>
    </location>
</feature>
<dbReference type="SUPFAM" id="SSF46689">
    <property type="entry name" value="Homeodomain-like"/>
    <property type="match status" value="3"/>
</dbReference>
<evidence type="ECO:0000256" key="5">
    <source>
        <dbReference type="ARBA" id="ARBA00023242"/>
    </source>
</evidence>
<keyword evidence="5" id="KW-0539">Nucleus</keyword>
<feature type="region of interest" description="Disordered" evidence="7">
    <location>
        <begin position="33"/>
        <end position="55"/>
    </location>
</feature>
<dbReference type="GO" id="GO:0042796">
    <property type="term" value="P:snRNA transcription by RNA polymerase III"/>
    <property type="evidence" value="ECO:0007669"/>
    <property type="project" value="TreeGrafter"/>
</dbReference>
<comment type="subcellular location">
    <subcellularLocation>
        <location evidence="1">Nucleus</location>
    </subcellularLocation>
</comment>
<dbReference type="Pfam" id="PF13921">
    <property type="entry name" value="Myb_DNA-bind_6"/>
    <property type="match status" value="1"/>
</dbReference>
<dbReference type="InterPro" id="IPR001005">
    <property type="entry name" value="SANT/Myb"/>
</dbReference>
<dbReference type="GO" id="GO:0000978">
    <property type="term" value="F:RNA polymerase II cis-regulatory region sequence-specific DNA binding"/>
    <property type="evidence" value="ECO:0007669"/>
    <property type="project" value="TreeGrafter"/>
</dbReference>
<feature type="region of interest" description="Disordered" evidence="7">
    <location>
        <begin position="775"/>
        <end position="800"/>
    </location>
</feature>
<evidence type="ECO:0000256" key="4">
    <source>
        <dbReference type="ARBA" id="ARBA00023163"/>
    </source>
</evidence>
<dbReference type="Pfam" id="PF00249">
    <property type="entry name" value="Myb_DNA-binding"/>
    <property type="match status" value="1"/>
</dbReference>
<dbReference type="GO" id="GO:0005634">
    <property type="term" value="C:nucleus"/>
    <property type="evidence" value="ECO:0007669"/>
    <property type="project" value="UniProtKB-SubCell"/>
</dbReference>
<dbReference type="SMART" id="SM00717">
    <property type="entry name" value="SANT"/>
    <property type="match status" value="4"/>
</dbReference>
<dbReference type="CDD" id="cd00167">
    <property type="entry name" value="SANT"/>
    <property type="match status" value="3"/>
</dbReference>
<dbReference type="AlphaFoldDB" id="A0A7E5VN82"/>
<sequence>MDVEVDTDSDDYITDEELDSVQKLAAVLEVENDDSVSEEITAPLQGKPATPQPLLSQHTTSKYSQQSSNVSASAIAKLQKIDLALSLNKQSEEKLRKFEDLLLTKLAECRRKLKFVQNKSRLMFDKGNEVFRYINCGRPYFKDRDNIAAPDNASTSVEMKEMYDFSLVLSVPGWTVKDKNEFKDEMQRMSVSIRKDQLNSKISELKRKLKGERNKQIETQIANIRTQIKKLPDKSLCEIALPLGYEYDWETIAGRLNRRHTATEYKSLWTIFYHPSINKNSWTTEEHEKIKKLAVEHNLQDWDKIAEQLNTGRTGYQCFVYHCTNTCNSTAGKRWSEEEMTYLRRLIDFFKEDNYIPWGKIAAAMENRTKLQIYNKYLRMIEQRKGRFLPEEDSVILNCADGFGPDYRRMTNFLPGRSMVQIRARHQVLSKMRVSTVWTVDDDRKLIQIMANQDSQMNYSNVSKHFPGRNRINIRTRYVTLKKWMKKHPNMDIEHAPRRGARRLNHGHASNDLNSALEGLKDTLNTAVKSSRRKITKDSPEIDIEDGIVAILVNELVRDMENTKPQEDLLIDQDYVVSYEDLNMTNLRKCLIFLNSHLSKSLYVASRYATQYPDLGETVNDVSLVKVKSYSRKNTVKTYKVDDTPNIWGKPTLPTRVYVMPPHYANITGSRTIMAYVSSRGNVFDQMNFNMLVKKYPMLKEQLDLLTERFYLLFTWPLLLSNEGPDLEIMDSKKLDSNFIRPPSLPQPPEITINMKCKKKYKNVEVTEIIDLDDENSKDELSVEERTPASDENSDYLYEE</sequence>
<gene>
    <name evidence="11" type="primary">LOC113495299</name>
</gene>
<dbReference type="Proteomes" id="UP000322000">
    <property type="component" value="Chromosome 6"/>
</dbReference>
<dbReference type="InterPro" id="IPR009057">
    <property type="entry name" value="Homeodomain-like_sf"/>
</dbReference>
<protein>
    <submittedName>
        <fullName evidence="11">snRNA-activating protein complex subunit 4</fullName>
    </submittedName>
</protein>
<feature type="domain" description="HTH myb-type" evidence="9">
    <location>
        <begin position="274"/>
        <end position="318"/>
    </location>
</feature>
<dbReference type="CTD" id="40949"/>
<reference evidence="11" key="1">
    <citation type="submission" date="2025-08" db="UniProtKB">
        <authorList>
            <consortium name="RefSeq"/>
        </authorList>
    </citation>
    <scope>IDENTIFICATION</scope>
</reference>
<evidence type="ECO:0000256" key="2">
    <source>
        <dbReference type="ARBA" id="ARBA00023015"/>
    </source>
</evidence>
<proteinExistence type="predicted"/>
<dbReference type="GO" id="GO:0019185">
    <property type="term" value="C:snRNA-activating protein complex"/>
    <property type="evidence" value="ECO:0007669"/>
    <property type="project" value="TreeGrafter"/>
</dbReference>
<evidence type="ECO:0000259" key="9">
    <source>
        <dbReference type="PROSITE" id="PS51294"/>
    </source>
</evidence>
<dbReference type="InParanoid" id="A0A7E5VN82"/>
<dbReference type="InterPro" id="IPR017930">
    <property type="entry name" value="Myb_dom"/>
</dbReference>
<dbReference type="InterPro" id="IPR051575">
    <property type="entry name" value="Myb-like_DNA-bd"/>
</dbReference>
<keyword evidence="6" id="KW-0175">Coiled coil</keyword>
<keyword evidence="2" id="KW-0805">Transcription regulation</keyword>
<evidence type="ECO:0000256" key="3">
    <source>
        <dbReference type="ARBA" id="ARBA00023125"/>
    </source>
</evidence>
<accession>A0A7E5VN82</accession>
<dbReference type="GO" id="GO:0042795">
    <property type="term" value="P:snRNA transcription by RNA polymerase II"/>
    <property type="evidence" value="ECO:0007669"/>
    <property type="project" value="TreeGrafter"/>
</dbReference>
<keyword evidence="10" id="KW-1185">Reference proteome</keyword>